<gene>
    <name evidence="3 6" type="primary">rimP</name>
    <name evidence="6" type="ORF">THMIRHAM_10690</name>
</gene>
<comment type="function">
    <text evidence="3">Required for maturation of 30S ribosomal subunits.</text>
</comment>
<evidence type="ECO:0000256" key="3">
    <source>
        <dbReference type="HAMAP-Rule" id="MF_01077"/>
    </source>
</evidence>
<keyword evidence="1 3" id="KW-0963">Cytoplasm</keyword>
<evidence type="ECO:0000256" key="1">
    <source>
        <dbReference type="ARBA" id="ARBA00022490"/>
    </source>
</evidence>
<dbReference type="Gene3D" id="3.30.300.70">
    <property type="entry name" value="RimP-like superfamily, N-terminal"/>
    <property type="match status" value="1"/>
</dbReference>
<feature type="domain" description="Ribosome maturation factor RimP C-terminal" evidence="5">
    <location>
        <begin position="86"/>
        <end position="151"/>
    </location>
</feature>
<protein>
    <recommendedName>
        <fullName evidence="3">Ribosome maturation factor RimP</fullName>
    </recommendedName>
</protein>
<evidence type="ECO:0000313" key="6">
    <source>
        <dbReference type="EMBL" id="BCN93284.1"/>
    </source>
</evidence>
<comment type="subcellular location">
    <subcellularLocation>
        <location evidence="3">Cytoplasm</location>
    </subcellularLocation>
</comment>
<dbReference type="RefSeq" id="WP_237264334.1">
    <property type="nucleotide sequence ID" value="NZ_AP024202.1"/>
</dbReference>
<organism evidence="6 7">
    <name type="scientific">Thiomicrorhabdus immobilis</name>
    <dbReference type="NCBI Taxonomy" id="2791037"/>
    <lineage>
        <taxon>Bacteria</taxon>
        <taxon>Pseudomonadati</taxon>
        <taxon>Pseudomonadota</taxon>
        <taxon>Gammaproteobacteria</taxon>
        <taxon>Thiotrichales</taxon>
        <taxon>Piscirickettsiaceae</taxon>
        <taxon>Thiomicrorhabdus</taxon>
    </lineage>
</organism>
<keyword evidence="7" id="KW-1185">Reference proteome</keyword>
<evidence type="ECO:0000256" key="2">
    <source>
        <dbReference type="ARBA" id="ARBA00022517"/>
    </source>
</evidence>
<dbReference type="InterPro" id="IPR028989">
    <property type="entry name" value="RimP_N"/>
</dbReference>
<dbReference type="NCBIfam" id="NF000927">
    <property type="entry name" value="PRK00092.1-1"/>
    <property type="match status" value="1"/>
</dbReference>
<feature type="domain" description="Ribosome maturation factor RimP N-terminal" evidence="4">
    <location>
        <begin position="11"/>
        <end position="83"/>
    </location>
</feature>
<dbReference type="InterPro" id="IPR003728">
    <property type="entry name" value="Ribosome_maturation_RimP"/>
</dbReference>
<keyword evidence="2 3" id="KW-0690">Ribosome biogenesis</keyword>
<dbReference type="Pfam" id="PF17384">
    <property type="entry name" value="DUF150_C"/>
    <property type="match status" value="1"/>
</dbReference>
<reference evidence="6" key="1">
    <citation type="journal article" date="2022" name="Arch. Microbiol.">
        <title>Thiomicrorhabdus immobilis sp. nov., a mesophilic sulfur-oxidizing bacterium isolated from sediment of a brackish lake in northern Japan.</title>
        <authorList>
            <person name="Kojima H."/>
            <person name="Mochizuki J."/>
            <person name="Kanda M."/>
            <person name="Watanabe T."/>
            <person name="Fukui M."/>
        </authorList>
    </citation>
    <scope>NUCLEOTIDE SEQUENCE</scope>
    <source>
        <strain evidence="6">Am19</strain>
    </source>
</reference>
<dbReference type="PANTHER" id="PTHR33867">
    <property type="entry name" value="RIBOSOME MATURATION FACTOR RIMP"/>
    <property type="match status" value="1"/>
</dbReference>
<evidence type="ECO:0000259" key="5">
    <source>
        <dbReference type="Pfam" id="PF17384"/>
    </source>
</evidence>
<dbReference type="SUPFAM" id="SSF75420">
    <property type="entry name" value="YhbC-like, N-terminal domain"/>
    <property type="match status" value="1"/>
</dbReference>
<sequence length="151" mass="17239">MTIEEKIENTLRPTVESMGFDWWGMEYMPAGRHTLLRVFIEKADGTVNSDETYDVCKQISAILDVEDVISSEFRLEVSSPGMDRLLFTPAQYARYEGNEVQVRTSMAILGRKRFKGLMSKVTESGIEMEIDGELFEIPFDLIDKANVVPKF</sequence>
<dbReference type="InterPro" id="IPR035956">
    <property type="entry name" value="RimP_N_sf"/>
</dbReference>
<evidence type="ECO:0000313" key="7">
    <source>
        <dbReference type="Proteomes" id="UP001054820"/>
    </source>
</evidence>
<dbReference type="Proteomes" id="UP001054820">
    <property type="component" value="Chromosome"/>
</dbReference>
<dbReference type="SUPFAM" id="SSF74942">
    <property type="entry name" value="YhbC-like, C-terminal domain"/>
    <property type="match status" value="1"/>
</dbReference>
<proteinExistence type="inferred from homology"/>
<comment type="similarity">
    <text evidence="3">Belongs to the RimP family.</text>
</comment>
<dbReference type="InterPro" id="IPR028998">
    <property type="entry name" value="RimP_C"/>
</dbReference>
<dbReference type="EMBL" id="AP024202">
    <property type="protein sequence ID" value="BCN93284.1"/>
    <property type="molecule type" value="Genomic_DNA"/>
</dbReference>
<accession>A0ABN6CX45</accession>
<dbReference type="Pfam" id="PF02576">
    <property type="entry name" value="RimP_N"/>
    <property type="match status" value="1"/>
</dbReference>
<dbReference type="Gene3D" id="2.30.30.180">
    <property type="entry name" value="Ribosome maturation factor RimP, C-terminal domain"/>
    <property type="match status" value="1"/>
</dbReference>
<dbReference type="HAMAP" id="MF_01077">
    <property type="entry name" value="RimP"/>
    <property type="match status" value="1"/>
</dbReference>
<dbReference type="PANTHER" id="PTHR33867:SF1">
    <property type="entry name" value="RIBOSOME MATURATION FACTOR RIMP"/>
    <property type="match status" value="1"/>
</dbReference>
<name>A0ABN6CX45_9GAMM</name>
<dbReference type="CDD" id="cd01734">
    <property type="entry name" value="YlxS_C"/>
    <property type="match status" value="1"/>
</dbReference>
<dbReference type="InterPro" id="IPR036847">
    <property type="entry name" value="RimP_C_sf"/>
</dbReference>
<evidence type="ECO:0000259" key="4">
    <source>
        <dbReference type="Pfam" id="PF02576"/>
    </source>
</evidence>